<dbReference type="InterPro" id="IPR005119">
    <property type="entry name" value="LysR_subst-bd"/>
</dbReference>
<dbReference type="InterPro" id="IPR036388">
    <property type="entry name" value="WH-like_DNA-bd_sf"/>
</dbReference>
<dbReference type="PATRIC" id="fig|480391.4.peg.345"/>
<comment type="caution">
    <text evidence="6">The sequence shown here is derived from an EMBL/GenBank/DDBJ whole genome shotgun (WGS) entry which is preliminary data.</text>
</comment>
<dbReference type="RefSeq" id="WP_057799246.1">
    <property type="nucleotide sequence ID" value="NZ_BJZZ01000013.1"/>
</dbReference>
<dbReference type="GO" id="GO:0005829">
    <property type="term" value="C:cytosol"/>
    <property type="evidence" value="ECO:0007669"/>
    <property type="project" value="TreeGrafter"/>
</dbReference>
<dbReference type="SUPFAM" id="SSF53850">
    <property type="entry name" value="Periplasmic binding protein-like II"/>
    <property type="match status" value="1"/>
</dbReference>
<dbReference type="InterPro" id="IPR036390">
    <property type="entry name" value="WH_DNA-bd_sf"/>
</dbReference>
<dbReference type="PROSITE" id="PS50931">
    <property type="entry name" value="HTH_LYSR"/>
    <property type="match status" value="1"/>
</dbReference>
<evidence type="ECO:0000313" key="6">
    <source>
        <dbReference type="EMBL" id="KRO25213.1"/>
    </source>
</evidence>
<reference evidence="6 7" key="1">
    <citation type="journal article" date="2015" name="Genome Announc.">
        <title>Expanding the biotechnology potential of lactobacilli through comparative genomics of 213 strains and associated genera.</title>
        <authorList>
            <person name="Sun Z."/>
            <person name="Harris H.M."/>
            <person name="McCann A."/>
            <person name="Guo C."/>
            <person name="Argimon S."/>
            <person name="Zhang W."/>
            <person name="Yang X."/>
            <person name="Jeffery I.B."/>
            <person name="Cooney J.C."/>
            <person name="Kagawa T.F."/>
            <person name="Liu W."/>
            <person name="Song Y."/>
            <person name="Salvetti E."/>
            <person name="Wrobel A."/>
            <person name="Rasinkangas P."/>
            <person name="Parkhill J."/>
            <person name="Rea M.C."/>
            <person name="O'Sullivan O."/>
            <person name="Ritari J."/>
            <person name="Douillard F.P."/>
            <person name="Paul Ross R."/>
            <person name="Yang R."/>
            <person name="Briner A.E."/>
            <person name="Felis G.E."/>
            <person name="de Vos W.M."/>
            <person name="Barrangou R."/>
            <person name="Klaenhammer T.R."/>
            <person name="Caufield P.W."/>
            <person name="Cui Y."/>
            <person name="Zhang H."/>
            <person name="O'Toole P.W."/>
        </authorList>
    </citation>
    <scope>NUCLEOTIDE SEQUENCE [LARGE SCALE GENOMIC DNA]</scope>
    <source>
        <strain evidence="6 7">DSM 23026</strain>
    </source>
</reference>
<dbReference type="Proteomes" id="UP000051249">
    <property type="component" value="Unassembled WGS sequence"/>
</dbReference>
<organism evidence="6 7">
    <name type="scientific">Pediococcus argentinicus</name>
    <dbReference type="NCBI Taxonomy" id="480391"/>
    <lineage>
        <taxon>Bacteria</taxon>
        <taxon>Bacillati</taxon>
        <taxon>Bacillota</taxon>
        <taxon>Bacilli</taxon>
        <taxon>Lactobacillales</taxon>
        <taxon>Lactobacillaceae</taxon>
        <taxon>Pediococcus</taxon>
    </lineage>
</organism>
<accession>A0A0R2NMG0</accession>
<sequence length="297" mass="33063">MANFSYEVFTRVVEQGTFNSAAIELNVTPSAVSHSISQLETDLGFPLFIRNRTGVQLTADGRKILPIIQTILNTEEQLKQVSNNIIGLNSGRIRIGAFSSVSTNWLPEIIQEFKQQYPKIKIELIQGGFNEIAEAVRVGSIDIGFSLLPITENISVEPLIKDPIFCVTPADFIPRNKKTLTKSDTDRQNFILQEGDYDRDTKRALDKYQVSGNAISYSIDDASILAMVESGLGLGILPELALKKVSGAYNVFPFSNDFARTICLLTNPTTQKSPAVTKMHEVIFEYLKAQYEQEFLS</sequence>
<comment type="similarity">
    <text evidence="1">Belongs to the LysR transcriptional regulatory family.</text>
</comment>
<proteinExistence type="inferred from homology"/>
<dbReference type="CDD" id="cd05466">
    <property type="entry name" value="PBP2_LTTR_substrate"/>
    <property type="match status" value="1"/>
</dbReference>
<keyword evidence="2" id="KW-0805">Transcription regulation</keyword>
<gene>
    <name evidence="6" type="ORF">IV88_GL000341</name>
</gene>
<evidence type="ECO:0000256" key="3">
    <source>
        <dbReference type="ARBA" id="ARBA00023125"/>
    </source>
</evidence>
<dbReference type="GO" id="GO:0003700">
    <property type="term" value="F:DNA-binding transcription factor activity"/>
    <property type="evidence" value="ECO:0007669"/>
    <property type="project" value="InterPro"/>
</dbReference>
<dbReference type="Pfam" id="PF03466">
    <property type="entry name" value="LysR_substrate"/>
    <property type="match status" value="1"/>
</dbReference>
<feature type="domain" description="HTH lysR-type" evidence="5">
    <location>
        <begin position="7"/>
        <end position="58"/>
    </location>
</feature>
<keyword evidence="3" id="KW-0238">DNA-binding</keyword>
<evidence type="ECO:0000256" key="4">
    <source>
        <dbReference type="ARBA" id="ARBA00023163"/>
    </source>
</evidence>
<dbReference type="AlphaFoldDB" id="A0A0R2NMG0"/>
<protein>
    <recommendedName>
        <fullName evidence="5">HTH lysR-type domain-containing protein</fullName>
    </recommendedName>
</protein>
<dbReference type="PANTHER" id="PTHR30419:SF28">
    <property type="entry name" value="HTH-TYPE TRANSCRIPTIONAL REGULATOR BSDA"/>
    <property type="match status" value="1"/>
</dbReference>
<evidence type="ECO:0000256" key="1">
    <source>
        <dbReference type="ARBA" id="ARBA00009437"/>
    </source>
</evidence>
<evidence type="ECO:0000259" key="5">
    <source>
        <dbReference type="PROSITE" id="PS50931"/>
    </source>
</evidence>
<dbReference type="GO" id="GO:0003677">
    <property type="term" value="F:DNA binding"/>
    <property type="evidence" value="ECO:0007669"/>
    <property type="project" value="UniProtKB-KW"/>
</dbReference>
<evidence type="ECO:0000313" key="7">
    <source>
        <dbReference type="Proteomes" id="UP000051249"/>
    </source>
</evidence>
<dbReference type="Gene3D" id="1.10.10.10">
    <property type="entry name" value="Winged helix-like DNA-binding domain superfamily/Winged helix DNA-binding domain"/>
    <property type="match status" value="1"/>
</dbReference>
<dbReference type="SUPFAM" id="SSF46785">
    <property type="entry name" value="Winged helix' DNA-binding domain"/>
    <property type="match status" value="1"/>
</dbReference>
<dbReference type="PANTHER" id="PTHR30419">
    <property type="entry name" value="HTH-TYPE TRANSCRIPTIONAL REGULATOR YBHD"/>
    <property type="match status" value="1"/>
</dbReference>
<evidence type="ECO:0000256" key="2">
    <source>
        <dbReference type="ARBA" id="ARBA00023015"/>
    </source>
</evidence>
<keyword evidence="7" id="KW-1185">Reference proteome</keyword>
<dbReference type="InterPro" id="IPR050950">
    <property type="entry name" value="HTH-type_LysR_regulators"/>
</dbReference>
<dbReference type="OrthoDB" id="63123at2"/>
<dbReference type="Pfam" id="PF00126">
    <property type="entry name" value="HTH_1"/>
    <property type="match status" value="1"/>
</dbReference>
<dbReference type="PRINTS" id="PR00039">
    <property type="entry name" value="HTHLYSR"/>
</dbReference>
<dbReference type="InterPro" id="IPR000847">
    <property type="entry name" value="LysR_HTH_N"/>
</dbReference>
<dbReference type="EMBL" id="JQCQ01000014">
    <property type="protein sequence ID" value="KRO25213.1"/>
    <property type="molecule type" value="Genomic_DNA"/>
</dbReference>
<keyword evidence="4" id="KW-0804">Transcription</keyword>
<dbReference type="Gene3D" id="3.40.190.290">
    <property type="match status" value="1"/>
</dbReference>
<name>A0A0R2NMG0_9LACO</name>